<sequence length="708" mass="77874">MSLKRKRGQKHPYLSGNFAPIQQTRPLTPCTYEGTIPEELAGGQYVRNGGNPLLNEDLGRDAHWFDGDGMLSGVAFRRSGRDESIRPEFVNQYIHTDLYLSTLATPSLKRAILPSIATLVNPLSRLVTIILRIFRAVFLVILSHLPGSEQAIKRISVANTAIYYHDGRALATCESGPPMRIQLPGLETVGWYDGNVAEGERVKADAVGFGGTGLLSFLKESTTGHPKVDPVTGELVLFHNTFVAPYCHYSLIPDTSKPPVKASASKKIMNAPVPGMRSAKMMHDFGVSRSHAVIMDLPLSLDPLHLLKNKPIVTYDSSQPSRFGVFPRTEPNNVRWFETSACCIFHTANAWDTQDANGDVTAVNLLACRLTSAALVFSAGNIAAPQPVPTQETADAVKRSISFFDRYDDDDDTHAGAHTNPSLSAASAYDRAPALESPRLTEKTPLLPRPSPSPPATIANEEEEQCRLYHYTFSLTHPSPTIPAQYALSALPFEFPTLNPTTEMSAARYIYGCSTTADSFGAALGRAAKIDVLLKMDVKTLISRAERERPTPVTGCVDTRTIDDVLSSTDPADPIRAFRMPAGWCAQEARFVARHSSATTPRDEDDGYLLFYAFDEAQLDSDGECPPTAVSELWILDARDMRTLVCRVRLPQRVPYGLHGNWFGEEAIAKQRAVESVRVARRPRIGGEGNLAWRAWMRARRLLEGWVA</sequence>
<protein>
    <recommendedName>
        <fullName evidence="9">Carotenoid oxygenase</fullName>
    </recommendedName>
</protein>
<evidence type="ECO:0000256" key="4">
    <source>
        <dbReference type="ARBA" id="ARBA00023002"/>
    </source>
</evidence>
<dbReference type="PANTHER" id="PTHR10543">
    <property type="entry name" value="BETA-CAROTENE DIOXYGENASE"/>
    <property type="match status" value="1"/>
</dbReference>
<dbReference type="PANTHER" id="PTHR10543:SF89">
    <property type="entry name" value="CAROTENOID 9,10(9',10')-CLEAVAGE DIOXYGENASE 1"/>
    <property type="match status" value="1"/>
</dbReference>
<evidence type="ECO:0000313" key="8">
    <source>
        <dbReference type="Proteomes" id="UP001172684"/>
    </source>
</evidence>
<reference evidence="7" key="1">
    <citation type="submission" date="2022-10" db="EMBL/GenBank/DDBJ databases">
        <title>Culturing micro-colonial fungi from biological soil crusts in the Mojave desert and describing Neophaeococcomyces mojavensis, and introducing the new genera and species Taxawa tesnikishii.</title>
        <authorList>
            <person name="Kurbessoian T."/>
            <person name="Stajich J.E."/>
        </authorList>
    </citation>
    <scope>NUCLEOTIDE SEQUENCE</scope>
    <source>
        <strain evidence="7">TK_1</strain>
    </source>
</reference>
<keyword evidence="3" id="KW-0479">Metal-binding</keyword>
<evidence type="ECO:0000256" key="5">
    <source>
        <dbReference type="ARBA" id="ARBA00023004"/>
    </source>
</evidence>
<organism evidence="7 8">
    <name type="scientific">Coniosporium apollinis</name>
    <dbReference type="NCBI Taxonomy" id="61459"/>
    <lineage>
        <taxon>Eukaryota</taxon>
        <taxon>Fungi</taxon>
        <taxon>Dikarya</taxon>
        <taxon>Ascomycota</taxon>
        <taxon>Pezizomycotina</taxon>
        <taxon>Dothideomycetes</taxon>
        <taxon>Dothideomycetes incertae sedis</taxon>
        <taxon>Coniosporium</taxon>
    </lineage>
</organism>
<dbReference type="InterPro" id="IPR004294">
    <property type="entry name" value="Carotenoid_Oase"/>
</dbReference>
<proteinExistence type="inferred from homology"/>
<gene>
    <name evidence="7" type="ORF">H2201_006720</name>
</gene>
<comment type="cofactor">
    <cofactor evidence="1">
        <name>Fe(2+)</name>
        <dbReference type="ChEBI" id="CHEBI:29033"/>
    </cofactor>
</comment>
<evidence type="ECO:0000256" key="1">
    <source>
        <dbReference type="ARBA" id="ARBA00001954"/>
    </source>
</evidence>
<evidence type="ECO:0000256" key="2">
    <source>
        <dbReference type="ARBA" id="ARBA00006787"/>
    </source>
</evidence>
<dbReference type="Pfam" id="PF03055">
    <property type="entry name" value="RPE65"/>
    <property type="match status" value="2"/>
</dbReference>
<evidence type="ECO:0000256" key="6">
    <source>
        <dbReference type="SAM" id="MobiDB-lite"/>
    </source>
</evidence>
<name>A0ABQ9NNM3_9PEZI</name>
<dbReference type="Proteomes" id="UP001172684">
    <property type="component" value="Unassembled WGS sequence"/>
</dbReference>
<dbReference type="EMBL" id="JAPDRL010000061">
    <property type="protein sequence ID" value="KAJ9660992.1"/>
    <property type="molecule type" value="Genomic_DNA"/>
</dbReference>
<evidence type="ECO:0000256" key="3">
    <source>
        <dbReference type="ARBA" id="ARBA00022723"/>
    </source>
</evidence>
<keyword evidence="4" id="KW-0560">Oxidoreductase</keyword>
<comment type="similarity">
    <text evidence="2">Belongs to the carotenoid oxygenase family.</text>
</comment>
<keyword evidence="8" id="KW-1185">Reference proteome</keyword>
<keyword evidence="5" id="KW-0408">Iron</keyword>
<evidence type="ECO:0008006" key="9">
    <source>
        <dbReference type="Google" id="ProtNLM"/>
    </source>
</evidence>
<comment type="caution">
    <text evidence="7">The sequence shown here is derived from an EMBL/GenBank/DDBJ whole genome shotgun (WGS) entry which is preliminary data.</text>
</comment>
<feature type="region of interest" description="Disordered" evidence="6">
    <location>
        <begin position="438"/>
        <end position="457"/>
    </location>
</feature>
<accession>A0ABQ9NNM3</accession>
<evidence type="ECO:0000313" key="7">
    <source>
        <dbReference type="EMBL" id="KAJ9660992.1"/>
    </source>
</evidence>